<keyword evidence="5" id="KW-1185">Reference proteome</keyword>
<dbReference type="EMBL" id="BMHK01000016">
    <property type="protein sequence ID" value="GGC05669.1"/>
    <property type="molecule type" value="Genomic_DNA"/>
</dbReference>
<keyword evidence="2" id="KW-0472">Membrane</keyword>
<dbReference type="Pfam" id="PF20434">
    <property type="entry name" value="BD-FAE"/>
    <property type="match status" value="1"/>
</dbReference>
<protein>
    <submittedName>
        <fullName evidence="4">Alpha/beta hydrolase</fullName>
    </submittedName>
</protein>
<dbReference type="SUPFAM" id="SSF53474">
    <property type="entry name" value="alpha/beta-Hydrolases"/>
    <property type="match status" value="1"/>
</dbReference>
<dbReference type="InterPro" id="IPR049492">
    <property type="entry name" value="BD-FAE-like_dom"/>
</dbReference>
<dbReference type="InterPro" id="IPR029058">
    <property type="entry name" value="AB_hydrolase_fold"/>
</dbReference>
<accession>A0A916X640</accession>
<organism evidence="4 5">
    <name type="scientific">Novosphingobium endophyticum</name>
    <dbReference type="NCBI Taxonomy" id="1955250"/>
    <lineage>
        <taxon>Bacteria</taxon>
        <taxon>Pseudomonadati</taxon>
        <taxon>Pseudomonadota</taxon>
        <taxon>Alphaproteobacteria</taxon>
        <taxon>Sphingomonadales</taxon>
        <taxon>Sphingomonadaceae</taxon>
        <taxon>Novosphingobium</taxon>
    </lineage>
</organism>
<dbReference type="PANTHER" id="PTHR48081:SF33">
    <property type="entry name" value="KYNURENINE FORMAMIDASE"/>
    <property type="match status" value="1"/>
</dbReference>
<dbReference type="PANTHER" id="PTHR48081">
    <property type="entry name" value="AB HYDROLASE SUPERFAMILY PROTEIN C4A8.06C"/>
    <property type="match status" value="1"/>
</dbReference>
<comment type="caution">
    <text evidence="4">The sequence shown here is derived from an EMBL/GenBank/DDBJ whole genome shotgun (WGS) entry which is preliminary data.</text>
</comment>
<dbReference type="InterPro" id="IPR050300">
    <property type="entry name" value="GDXG_lipolytic_enzyme"/>
</dbReference>
<keyword evidence="1 4" id="KW-0378">Hydrolase</keyword>
<dbReference type="AlphaFoldDB" id="A0A916X640"/>
<feature type="domain" description="BD-FAE-like" evidence="3">
    <location>
        <begin position="130"/>
        <end position="339"/>
    </location>
</feature>
<evidence type="ECO:0000313" key="5">
    <source>
        <dbReference type="Proteomes" id="UP000608154"/>
    </source>
</evidence>
<sequence>MTWIALALLVFAVAGSLSATPDRLPAVLLGFYWLASLMGQLFALPLCLLALVCAMFAQGWGIGVALLAATGFGCIHWRNRRAARLLLDVVEETELKLPLHAGLTPFATGKRKTTRLRGISYGPGGKRNLLDVVQPRKPRDEPAPILIHFHGGAWTVGDRDQQAKPLIHHMAARGWVCFDATYSLGPASRGPDWIVDALRAIAWVRAHAAEYGGDPPRIALTGESAGAHLAALAALAHDDPLLKPGFEAADCSVRAAVPLYGRYDLLDRDHTLKRNHAAVIDKYMATKVMPGPVHDCRDLWHALSPLDRVRPDAPPMLIAHGTADTMLPWQDARTFADALRQVSQAPVRFCALPYIQHGWDSAVSALTWGHVRAVAAFLAPLENAGRERG</sequence>
<evidence type="ECO:0000256" key="2">
    <source>
        <dbReference type="SAM" id="Phobius"/>
    </source>
</evidence>
<dbReference type="RefSeq" id="WP_188771906.1">
    <property type="nucleotide sequence ID" value="NZ_BMHK01000016.1"/>
</dbReference>
<keyword evidence="2" id="KW-1133">Transmembrane helix</keyword>
<dbReference type="Proteomes" id="UP000608154">
    <property type="component" value="Unassembled WGS sequence"/>
</dbReference>
<evidence type="ECO:0000313" key="4">
    <source>
        <dbReference type="EMBL" id="GGC05669.1"/>
    </source>
</evidence>
<gene>
    <name evidence="4" type="ORF">GCM10011494_25330</name>
</gene>
<name>A0A916X640_9SPHN</name>
<evidence type="ECO:0000256" key="1">
    <source>
        <dbReference type="ARBA" id="ARBA00022801"/>
    </source>
</evidence>
<dbReference type="Gene3D" id="3.40.50.1820">
    <property type="entry name" value="alpha/beta hydrolase"/>
    <property type="match status" value="1"/>
</dbReference>
<keyword evidence="2" id="KW-0812">Transmembrane</keyword>
<feature type="transmembrane region" description="Helical" evidence="2">
    <location>
        <begin position="42"/>
        <end position="75"/>
    </location>
</feature>
<proteinExistence type="predicted"/>
<dbReference type="GO" id="GO:0016787">
    <property type="term" value="F:hydrolase activity"/>
    <property type="evidence" value="ECO:0007669"/>
    <property type="project" value="UniProtKB-KW"/>
</dbReference>
<reference evidence="4" key="1">
    <citation type="journal article" date="2014" name="Int. J. Syst. Evol. Microbiol.">
        <title>Complete genome sequence of Corynebacterium casei LMG S-19264T (=DSM 44701T), isolated from a smear-ripened cheese.</title>
        <authorList>
            <consortium name="US DOE Joint Genome Institute (JGI-PGF)"/>
            <person name="Walter F."/>
            <person name="Albersmeier A."/>
            <person name="Kalinowski J."/>
            <person name="Ruckert C."/>
        </authorList>
    </citation>
    <scope>NUCLEOTIDE SEQUENCE</scope>
    <source>
        <strain evidence="4">CGMCC 1.15095</strain>
    </source>
</reference>
<reference evidence="4" key="2">
    <citation type="submission" date="2020-09" db="EMBL/GenBank/DDBJ databases">
        <authorList>
            <person name="Sun Q."/>
            <person name="Zhou Y."/>
        </authorList>
    </citation>
    <scope>NUCLEOTIDE SEQUENCE</scope>
    <source>
        <strain evidence="4">CGMCC 1.15095</strain>
    </source>
</reference>
<evidence type="ECO:0000259" key="3">
    <source>
        <dbReference type="Pfam" id="PF20434"/>
    </source>
</evidence>